<keyword evidence="4 6" id="KW-0238">DNA-binding</keyword>
<dbReference type="GO" id="GO:0006313">
    <property type="term" value="P:DNA transposition"/>
    <property type="evidence" value="ECO:0007669"/>
    <property type="project" value="UniProtKB-UniRule"/>
</dbReference>
<evidence type="ECO:0000256" key="5">
    <source>
        <dbReference type="ARBA" id="ARBA00023172"/>
    </source>
</evidence>
<comment type="similarity">
    <text evidence="2 6">Belongs to the transposase mutator family.</text>
</comment>
<evidence type="ECO:0000256" key="2">
    <source>
        <dbReference type="ARBA" id="ARBA00010961"/>
    </source>
</evidence>
<keyword evidence="5 6" id="KW-0233">DNA recombination</keyword>
<keyword evidence="8" id="KW-1185">Reference proteome</keyword>
<comment type="caution">
    <text evidence="7">The sequence shown here is derived from an EMBL/GenBank/DDBJ whole genome shotgun (WGS) entry which is preliminary data.</text>
</comment>
<dbReference type="PANTHER" id="PTHR33217">
    <property type="entry name" value="TRANSPOSASE FOR INSERTION SEQUENCE ELEMENT IS1081"/>
    <property type="match status" value="1"/>
</dbReference>
<dbReference type="EMBL" id="BOOR01000088">
    <property type="protein sequence ID" value="GII59554.1"/>
    <property type="molecule type" value="Genomic_DNA"/>
</dbReference>
<dbReference type="GO" id="GO:0004803">
    <property type="term" value="F:transposase activity"/>
    <property type="evidence" value="ECO:0007669"/>
    <property type="project" value="UniProtKB-UniRule"/>
</dbReference>
<gene>
    <name evidence="7" type="ORF">Pth03_79430</name>
</gene>
<dbReference type="AlphaFoldDB" id="A0A8J3Y2J6"/>
<reference evidence="7" key="1">
    <citation type="submission" date="2021-01" db="EMBL/GenBank/DDBJ databases">
        <title>Whole genome shotgun sequence of Planotetraspora thailandica NBRC 104271.</title>
        <authorList>
            <person name="Komaki H."/>
            <person name="Tamura T."/>
        </authorList>
    </citation>
    <scope>NUCLEOTIDE SEQUENCE</scope>
    <source>
        <strain evidence="7">NBRC 104271</strain>
    </source>
</reference>
<organism evidence="7 8">
    <name type="scientific">Planotetraspora thailandica</name>
    <dbReference type="NCBI Taxonomy" id="487172"/>
    <lineage>
        <taxon>Bacteria</taxon>
        <taxon>Bacillati</taxon>
        <taxon>Actinomycetota</taxon>
        <taxon>Actinomycetes</taxon>
        <taxon>Streptosporangiales</taxon>
        <taxon>Streptosporangiaceae</taxon>
        <taxon>Planotetraspora</taxon>
    </lineage>
</organism>
<evidence type="ECO:0000256" key="6">
    <source>
        <dbReference type="RuleBase" id="RU365089"/>
    </source>
</evidence>
<name>A0A8J3Y2J6_9ACTN</name>
<dbReference type="InterPro" id="IPR001207">
    <property type="entry name" value="Transposase_mutator"/>
</dbReference>
<keyword evidence="3 6" id="KW-0815">Transposition</keyword>
<evidence type="ECO:0000256" key="1">
    <source>
        <dbReference type="ARBA" id="ARBA00002190"/>
    </source>
</evidence>
<dbReference type="Proteomes" id="UP000605992">
    <property type="component" value="Unassembled WGS sequence"/>
</dbReference>
<dbReference type="Pfam" id="PF00872">
    <property type="entry name" value="Transposase_mut"/>
    <property type="match status" value="1"/>
</dbReference>
<evidence type="ECO:0000256" key="4">
    <source>
        <dbReference type="ARBA" id="ARBA00023125"/>
    </source>
</evidence>
<evidence type="ECO:0000313" key="8">
    <source>
        <dbReference type="Proteomes" id="UP000605992"/>
    </source>
</evidence>
<proteinExistence type="inferred from homology"/>
<protein>
    <recommendedName>
        <fullName evidence="6">Mutator family transposase</fullName>
    </recommendedName>
</protein>
<comment type="function">
    <text evidence="1 6">Required for the transposition of the insertion element.</text>
</comment>
<keyword evidence="6" id="KW-0814">Transposable element</keyword>
<accession>A0A8J3Y2J6</accession>
<evidence type="ECO:0000313" key="7">
    <source>
        <dbReference type="EMBL" id="GII59554.1"/>
    </source>
</evidence>
<evidence type="ECO:0000256" key="3">
    <source>
        <dbReference type="ARBA" id="ARBA00022578"/>
    </source>
</evidence>
<dbReference type="GO" id="GO:0003677">
    <property type="term" value="F:DNA binding"/>
    <property type="evidence" value="ECO:0007669"/>
    <property type="project" value="UniProtKB-UniRule"/>
</dbReference>
<dbReference type="PANTHER" id="PTHR33217:SF7">
    <property type="entry name" value="TRANSPOSASE FOR INSERTION SEQUENCE ELEMENT IS1081"/>
    <property type="match status" value="1"/>
</dbReference>
<sequence length="138" mass="15066">MALDQSALLDLLESLKAADADDVIRHALQAVLQALIEAEATAMIGAAPHQRTDQRTTQRNGHRDRLLTTAAGDLELKIPKLRSGSFFPSLLERRRRIDQALFAVVMEAYLHGVSTRSVDDLVKALGADSGITTWSMTS</sequence>